<protein>
    <submittedName>
        <fullName evidence="1">Uncharacterized protein</fullName>
    </submittedName>
</protein>
<proteinExistence type="predicted"/>
<sequence>MGVYLVSVGAEEWFDDGEDGWGEAASALNAELRRRGLPSYKSVPAETDFAPGSGQAFEEKLTPSMTGFFALCEAHLSHEESETICGWTVLVPFSLDEEILLPIDSGYGESTMVAGAPQALPIAEKLATAIDLPPETPATCDNLDLSMWFRSGAAKELAGNRPGPWSVDLDRAFYVALFLRAAQHSIRRGCPIVCT</sequence>
<name>A0ABZ2A0B4_STRNV</name>
<dbReference type="Proteomes" id="UP001432209">
    <property type="component" value="Chromosome"/>
</dbReference>
<dbReference type="EMBL" id="CP109495">
    <property type="protein sequence ID" value="WUX50327.1"/>
    <property type="molecule type" value="Genomic_DNA"/>
</dbReference>
<gene>
    <name evidence="1" type="ORF">OG442_01445</name>
</gene>
<accession>A0ABZ2A0B4</accession>
<dbReference type="RefSeq" id="WP_329073895.1">
    <property type="nucleotide sequence ID" value="NZ_CP109495.1"/>
</dbReference>
<keyword evidence="2" id="KW-1185">Reference proteome</keyword>
<reference evidence="1" key="1">
    <citation type="submission" date="2022-10" db="EMBL/GenBank/DDBJ databases">
        <title>The complete genomes of actinobacterial strains from the NBC collection.</title>
        <authorList>
            <person name="Joergensen T.S."/>
            <person name="Alvarez Arevalo M."/>
            <person name="Sterndorff E.B."/>
            <person name="Faurdal D."/>
            <person name="Vuksanovic O."/>
            <person name="Mourched A.-S."/>
            <person name="Charusanti P."/>
            <person name="Shaw S."/>
            <person name="Blin K."/>
            <person name="Weber T."/>
        </authorList>
    </citation>
    <scope>NUCLEOTIDE SEQUENCE</scope>
    <source>
        <strain evidence="1">NBC_01432</strain>
    </source>
</reference>
<evidence type="ECO:0000313" key="2">
    <source>
        <dbReference type="Proteomes" id="UP001432209"/>
    </source>
</evidence>
<organism evidence="1 2">
    <name type="scientific">Streptomyces niveus</name>
    <name type="common">Streptomyces spheroides</name>
    <dbReference type="NCBI Taxonomy" id="193462"/>
    <lineage>
        <taxon>Bacteria</taxon>
        <taxon>Bacillati</taxon>
        <taxon>Actinomycetota</taxon>
        <taxon>Actinomycetes</taxon>
        <taxon>Kitasatosporales</taxon>
        <taxon>Streptomycetaceae</taxon>
        <taxon>Streptomyces</taxon>
    </lineage>
</organism>
<evidence type="ECO:0000313" key="1">
    <source>
        <dbReference type="EMBL" id="WUX50327.1"/>
    </source>
</evidence>